<feature type="region of interest" description="Disordered" evidence="1">
    <location>
        <begin position="205"/>
        <end position="276"/>
    </location>
</feature>
<evidence type="ECO:0000313" key="2">
    <source>
        <dbReference type="EMBL" id="KAG0281391.1"/>
    </source>
</evidence>
<evidence type="ECO:0008006" key="4">
    <source>
        <dbReference type="Google" id="ProtNLM"/>
    </source>
</evidence>
<proteinExistence type="predicted"/>
<dbReference type="AlphaFoldDB" id="A0AAD4DLP9"/>
<feature type="region of interest" description="Disordered" evidence="1">
    <location>
        <begin position="288"/>
        <end position="371"/>
    </location>
</feature>
<feature type="compositionally biased region" description="Gly residues" evidence="1">
    <location>
        <begin position="361"/>
        <end position="371"/>
    </location>
</feature>
<organism evidence="2 3">
    <name type="scientific">Linnemannia exigua</name>
    <dbReference type="NCBI Taxonomy" id="604196"/>
    <lineage>
        <taxon>Eukaryota</taxon>
        <taxon>Fungi</taxon>
        <taxon>Fungi incertae sedis</taxon>
        <taxon>Mucoromycota</taxon>
        <taxon>Mortierellomycotina</taxon>
        <taxon>Mortierellomycetes</taxon>
        <taxon>Mortierellales</taxon>
        <taxon>Mortierellaceae</taxon>
        <taxon>Linnemannia</taxon>
    </lineage>
</organism>
<feature type="region of interest" description="Disordered" evidence="1">
    <location>
        <begin position="76"/>
        <end position="102"/>
    </location>
</feature>
<dbReference type="EMBL" id="JAAAIL010000021">
    <property type="protein sequence ID" value="KAG0281391.1"/>
    <property type="molecule type" value="Genomic_DNA"/>
</dbReference>
<feature type="compositionally biased region" description="Low complexity" evidence="1">
    <location>
        <begin position="295"/>
        <end position="314"/>
    </location>
</feature>
<feature type="compositionally biased region" description="Low complexity" evidence="1">
    <location>
        <begin position="214"/>
        <end position="229"/>
    </location>
</feature>
<feature type="compositionally biased region" description="Polar residues" evidence="1">
    <location>
        <begin position="230"/>
        <end position="266"/>
    </location>
</feature>
<dbReference type="Proteomes" id="UP001194580">
    <property type="component" value="Unassembled WGS sequence"/>
</dbReference>
<feature type="compositionally biased region" description="Gly residues" evidence="1">
    <location>
        <begin position="323"/>
        <end position="337"/>
    </location>
</feature>
<name>A0AAD4DLP9_9FUNG</name>
<evidence type="ECO:0000256" key="1">
    <source>
        <dbReference type="SAM" id="MobiDB-lite"/>
    </source>
</evidence>
<comment type="caution">
    <text evidence="2">The sequence shown here is derived from an EMBL/GenBank/DDBJ whole genome shotgun (WGS) entry which is preliminary data.</text>
</comment>
<evidence type="ECO:0000313" key="3">
    <source>
        <dbReference type="Proteomes" id="UP001194580"/>
    </source>
</evidence>
<gene>
    <name evidence="2" type="ORF">BGZ95_004421</name>
</gene>
<sequence>MSQSCAACGTIFVPGVNSKVRVVPVAETRAEREKRKKVERKRAKQDKKKNMSALGTEAGQNVDMSKATITEAGLTDAGTPTATTATNKTTTTTTNQTPKSSQPLKKIIRITPHTEIAQQQQQQQNQQRMNIRHGSSAAAAATSQKIDKHANQILNHVIYSCQRCDRITELPGTKEGLLNTRVKVTKPVSQRRKFKALEKQQQEKAIATSVAVGPASTNPSTPSASSSSSRLQPPNTALSSAQSSPKLPSTPNNNTNTKRLASSHDSPSPIVAGSQDLKRTKYSVSLPASPTTGLSRATSAASSAATSPASSPRPFGLDDKRTGGGGGGSGSMGGGGNNKKKKKAGLANLLASQKPKDSDAGSGGSAGGGGDNVLANFLMGL</sequence>
<feature type="compositionally biased region" description="Low complexity" evidence="1">
    <location>
        <begin position="79"/>
        <end position="102"/>
    </location>
</feature>
<protein>
    <recommendedName>
        <fullName evidence="4">Rpr2-domain-containing protein</fullName>
    </recommendedName>
</protein>
<keyword evidence="3" id="KW-1185">Reference proteome</keyword>
<feature type="region of interest" description="Disordered" evidence="1">
    <location>
        <begin position="119"/>
        <end position="142"/>
    </location>
</feature>
<feature type="region of interest" description="Disordered" evidence="1">
    <location>
        <begin position="28"/>
        <end position="56"/>
    </location>
</feature>
<reference evidence="2" key="1">
    <citation type="journal article" date="2020" name="Fungal Divers.">
        <title>Resolving the Mortierellaceae phylogeny through synthesis of multi-gene phylogenetics and phylogenomics.</title>
        <authorList>
            <person name="Vandepol N."/>
            <person name="Liber J."/>
            <person name="Desiro A."/>
            <person name="Na H."/>
            <person name="Kennedy M."/>
            <person name="Barry K."/>
            <person name="Grigoriev I.V."/>
            <person name="Miller A.N."/>
            <person name="O'Donnell K."/>
            <person name="Stajich J.E."/>
            <person name="Bonito G."/>
        </authorList>
    </citation>
    <scope>NUCLEOTIDE SEQUENCE</scope>
    <source>
        <strain evidence="2">NRRL 28262</strain>
    </source>
</reference>
<feature type="compositionally biased region" description="Basic residues" evidence="1">
    <location>
        <begin position="34"/>
        <end position="47"/>
    </location>
</feature>
<accession>A0AAD4DLP9</accession>